<feature type="transmembrane region" description="Helical" evidence="8">
    <location>
        <begin position="128"/>
        <end position="150"/>
    </location>
</feature>
<evidence type="ECO:0000256" key="7">
    <source>
        <dbReference type="ARBA" id="ARBA00024033"/>
    </source>
</evidence>
<protein>
    <submittedName>
        <fullName evidence="9">Glycosyltransferase family 87 protein</fullName>
        <ecNumber evidence="9">2.4.-.-</ecNumber>
    </submittedName>
</protein>
<comment type="similarity">
    <text evidence="7">Belongs to the glycosyltransferase 87 family.</text>
</comment>
<keyword evidence="6 8" id="KW-0472">Membrane</keyword>
<dbReference type="GO" id="GO:0016757">
    <property type="term" value="F:glycosyltransferase activity"/>
    <property type="evidence" value="ECO:0007669"/>
    <property type="project" value="UniProtKB-KW"/>
</dbReference>
<evidence type="ECO:0000256" key="3">
    <source>
        <dbReference type="ARBA" id="ARBA00022679"/>
    </source>
</evidence>
<gene>
    <name evidence="9" type="ORF">ACFPP9_20095</name>
</gene>
<feature type="transmembrane region" description="Helical" evidence="8">
    <location>
        <begin position="317"/>
        <end position="341"/>
    </location>
</feature>
<evidence type="ECO:0000256" key="2">
    <source>
        <dbReference type="ARBA" id="ARBA00022475"/>
    </source>
</evidence>
<evidence type="ECO:0000256" key="6">
    <source>
        <dbReference type="ARBA" id="ARBA00023136"/>
    </source>
</evidence>
<keyword evidence="9" id="KW-0328">Glycosyltransferase</keyword>
<feature type="transmembrane region" description="Helical" evidence="8">
    <location>
        <begin position="421"/>
        <end position="438"/>
    </location>
</feature>
<feature type="transmembrane region" description="Helical" evidence="8">
    <location>
        <begin position="30"/>
        <end position="49"/>
    </location>
</feature>
<dbReference type="InterPro" id="IPR018584">
    <property type="entry name" value="GT87"/>
</dbReference>
<reference evidence="10" key="1">
    <citation type="journal article" date="2019" name="Int. J. Syst. Evol. Microbiol.">
        <title>The Global Catalogue of Microorganisms (GCM) 10K type strain sequencing project: providing services to taxonomists for standard genome sequencing and annotation.</title>
        <authorList>
            <consortium name="The Broad Institute Genomics Platform"/>
            <consortium name="The Broad Institute Genome Sequencing Center for Infectious Disease"/>
            <person name="Wu L."/>
            <person name="Ma J."/>
        </authorList>
    </citation>
    <scope>NUCLEOTIDE SEQUENCE [LARGE SCALE GENOMIC DNA]</scope>
    <source>
        <strain evidence="10">KACC 12633</strain>
    </source>
</reference>
<feature type="transmembrane region" description="Helical" evidence="8">
    <location>
        <begin position="347"/>
        <end position="365"/>
    </location>
</feature>
<accession>A0ABW0PZN2</accession>
<dbReference type="Proteomes" id="UP001596150">
    <property type="component" value="Unassembled WGS sequence"/>
</dbReference>
<keyword evidence="10" id="KW-1185">Reference proteome</keyword>
<dbReference type="Pfam" id="PF09594">
    <property type="entry name" value="GT87"/>
    <property type="match status" value="1"/>
</dbReference>
<feature type="transmembrane region" description="Helical" evidence="8">
    <location>
        <begin position="213"/>
        <end position="234"/>
    </location>
</feature>
<proteinExistence type="inferred from homology"/>
<dbReference type="EC" id="2.4.-.-" evidence="9"/>
<organism evidence="9 10">
    <name type="scientific">Kaistia terrae</name>
    <dbReference type="NCBI Taxonomy" id="537017"/>
    <lineage>
        <taxon>Bacteria</taxon>
        <taxon>Pseudomonadati</taxon>
        <taxon>Pseudomonadota</taxon>
        <taxon>Alphaproteobacteria</taxon>
        <taxon>Hyphomicrobiales</taxon>
        <taxon>Kaistiaceae</taxon>
        <taxon>Kaistia</taxon>
    </lineage>
</organism>
<dbReference type="EMBL" id="JBHSML010000013">
    <property type="protein sequence ID" value="MFC5518091.1"/>
    <property type="molecule type" value="Genomic_DNA"/>
</dbReference>
<evidence type="ECO:0000256" key="4">
    <source>
        <dbReference type="ARBA" id="ARBA00022692"/>
    </source>
</evidence>
<evidence type="ECO:0000256" key="1">
    <source>
        <dbReference type="ARBA" id="ARBA00004651"/>
    </source>
</evidence>
<sequence length="456" mass="50565">MANGLRTKILATSRQPPTPGHHIPAFRGQLILFLLFSSIVINCAIYAVAPVGFNNNTLIHTWDTLNLRNIYDDSWGVMRQALDYLTGHAPLGSNTPVYSKIFFEIGRKFQYPLSALIPFYILENHLDLASAIFFTLMVVALVLTVEIFWRQKGLPVGSVYDIGLRSVATVVAAFTFYPLVKAFTLGQIQVWLNSLFAISVLAWICGRRGIAGALLGLFVLVKPHFGLFLLWGIVRREWRFVVACMAVCIVGLGASLVIFGWRNNIDYLNVLSYISSTPESFYPNNSLGALLNRFIGRGRPDIYDNINSDLFFPPYNAWVHAISTIGALVILVPAIFIPLSSRDQHGIEGYCLMAVSCVVASPIAWEHHYGVLFPVFILVYIRLLAAGGRGIAALGVLYILASNHLQFLNLLADSPFNFVQNYLWFSGLGLLLFLYGLLPPGKPASRNAFAGHHDRA</sequence>
<dbReference type="RefSeq" id="WP_266343733.1">
    <property type="nucleotide sequence ID" value="NZ_JAPKNH010000003.1"/>
</dbReference>
<name>A0ABW0PZN2_9HYPH</name>
<feature type="transmembrane region" description="Helical" evidence="8">
    <location>
        <begin position="240"/>
        <end position="261"/>
    </location>
</feature>
<comment type="subcellular location">
    <subcellularLocation>
        <location evidence="1">Cell membrane</location>
        <topology evidence="1">Multi-pass membrane protein</topology>
    </subcellularLocation>
</comment>
<evidence type="ECO:0000256" key="8">
    <source>
        <dbReference type="SAM" id="Phobius"/>
    </source>
</evidence>
<keyword evidence="5 8" id="KW-1133">Transmembrane helix</keyword>
<keyword evidence="2" id="KW-1003">Cell membrane</keyword>
<evidence type="ECO:0000256" key="5">
    <source>
        <dbReference type="ARBA" id="ARBA00022989"/>
    </source>
</evidence>
<feature type="transmembrane region" description="Helical" evidence="8">
    <location>
        <begin position="377"/>
        <end position="401"/>
    </location>
</feature>
<feature type="transmembrane region" description="Helical" evidence="8">
    <location>
        <begin position="162"/>
        <end position="180"/>
    </location>
</feature>
<keyword evidence="3 9" id="KW-0808">Transferase</keyword>
<evidence type="ECO:0000313" key="10">
    <source>
        <dbReference type="Proteomes" id="UP001596150"/>
    </source>
</evidence>
<comment type="caution">
    <text evidence="9">The sequence shown here is derived from an EMBL/GenBank/DDBJ whole genome shotgun (WGS) entry which is preliminary data.</text>
</comment>
<evidence type="ECO:0000313" key="9">
    <source>
        <dbReference type="EMBL" id="MFC5518091.1"/>
    </source>
</evidence>
<keyword evidence="4 8" id="KW-0812">Transmembrane</keyword>